<evidence type="ECO:0000256" key="1">
    <source>
        <dbReference type="ARBA" id="ARBA00001971"/>
    </source>
</evidence>
<dbReference type="PRINTS" id="PR00463">
    <property type="entry name" value="EP450I"/>
</dbReference>
<dbReference type="CDD" id="cd11063">
    <property type="entry name" value="CYP52"/>
    <property type="match status" value="1"/>
</dbReference>
<gene>
    <name evidence="13" type="ORF">G6O67_007978</name>
</gene>
<keyword evidence="4" id="KW-0812">Transmembrane</keyword>
<keyword evidence="10" id="KW-0472">Membrane</keyword>
<organism evidence="13 14">
    <name type="scientific">Ophiocordyceps sinensis</name>
    <dbReference type="NCBI Taxonomy" id="72228"/>
    <lineage>
        <taxon>Eukaryota</taxon>
        <taxon>Fungi</taxon>
        <taxon>Dikarya</taxon>
        <taxon>Ascomycota</taxon>
        <taxon>Pezizomycotina</taxon>
        <taxon>Sordariomycetes</taxon>
        <taxon>Hypocreomycetidae</taxon>
        <taxon>Hypocreales</taxon>
        <taxon>Ophiocordycipitaceae</taxon>
        <taxon>Ophiocordyceps</taxon>
    </lineage>
</organism>
<dbReference type="PRINTS" id="PR00385">
    <property type="entry name" value="P450"/>
</dbReference>
<dbReference type="InterPro" id="IPR036396">
    <property type="entry name" value="Cyt_P450_sf"/>
</dbReference>
<sequence>MQQMAKLGLQQLSSSLLFLAMASLAHLVYRRLARHTFSRRRGCQQAKSRAPVKDPYFGFDFIYDSIFGGPEEKYLESALETFRRLGPTYTVKRWSWEVIYTADGRNIKHLLAGGFGDFALPRLRVAAMSTLLGRGIFTLNGTAWAHARAVLKPMFARLDKQAVTSALEPHFQAMLGRFPDAADGAPVDLQMLFFRLAMDFAGDHLMGNPGSGPAAGDAVRAERFVDDYVACSREVVKKLRLGPLQHLRFSPAAFLAKRRVFRYIDDFIDEALSRSGPAPAPPDGAAGQAGRRSGSILSGLAAVTQDRKTLRDQVLHILVASRDTTASVLSNLFFVLAQNPKAFRRLRQEVLAVAGDEVPTAAQLKQMEYVRWCVDESLRLHPVIPVNAREATRDTTLPHGGGPDGNAPLLIPRGVVVMYNTYALHRDERVFGSRPEAFEPERWRGLRPGWGYLPFSGGPRICMGQQLALTEVQYVAARMAQTFQAIEGRGEREWVELDALATTCRGGVKVSLTRASS</sequence>
<dbReference type="InterPro" id="IPR017972">
    <property type="entry name" value="Cyt_P450_CS"/>
</dbReference>
<keyword evidence="11 12" id="KW-0349">Heme</keyword>
<keyword evidence="14" id="KW-1185">Reference proteome</keyword>
<dbReference type="Proteomes" id="UP000557566">
    <property type="component" value="Unassembled WGS sequence"/>
</dbReference>
<dbReference type="PANTHER" id="PTHR24287:SF17">
    <property type="entry name" value="P450, PUTATIVE (EUROFUNG)-RELATED"/>
    <property type="match status" value="1"/>
</dbReference>
<evidence type="ECO:0000256" key="6">
    <source>
        <dbReference type="ARBA" id="ARBA00022989"/>
    </source>
</evidence>
<dbReference type="InterPro" id="IPR001128">
    <property type="entry name" value="Cyt_P450"/>
</dbReference>
<reference evidence="13 14" key="1">
    <citation type="journal article" date="2020" name="Genome Biol. Evol.">
        <title>A new high-quality draft genome assembly of the Chinese cordyceps Ophiocordyceps sinensis.</title>
        <authorList>
            <person name="Shu R."/>
            <person name="Zhang J."/>
            <person name="Meng Q."/>
            <person name="Zhang H."/>
            <person name="Zhou G."/>
            <person name="Li M."/>
            <person name="Wu P."/>
            <person name="Zhao Y."/>
            <person name="Chen C."/>
            <person name="Qin Q."/>
        </authorList>
    </citation>
    <scope>NUCLEOTIDE SEQUENCE [LARGE SCALE GENOMIC DNA]</scope>
    <source>
        <strain evidence="13 14">IOZ07</strain>
    </source>
</reference>
<keyword evidence="6" id="KW-1133">Transmembrane helix</keyword>
<dbReference type="GO" id="GO:0004497">
    <property type="term" value="F:monooxygenase activity"/>
    <property type="evidence" value="ECO:0007669"/>
    <property type="project" value="UniProtKB-KW"/>
</dbReference>
<comment type="caution">
    <text evidence="13">The sequence shown here is derived from an EMBL/GenBank/DDBJ whole genome shotgun (WGS) entry which is preliminary data.</text>
</comment>
<dbReference type="InterPro" id="IPR002401">
    <property type="entry name" value="Cyt_P450_E_grp-I"/>
</dbReference>
<evidence type="ECO:0000256" key="7">
    <source>
        <dbReference type="ARBA" id="ARBA00023002"/>
    </source>
</evidence>
<evidence type="ECO:0000256" key="9">
    <source>
        <dbReference type="ARBA" id="ARBA00023033"/>
    </source>
</evidence>
<dbReference type="GO" id="GO:0016020">
    <property type="term" value="C:membrane"/>
    <property type="evidence" value="ECO:0007669"/>
    <property type="project" value="UniProtKB-SubCell"/>
</dbReference>
<protein>
    <recommendedName>
        <fullName evidence="15">Cytochrome P450 alkane hydroxylase</fullName>
    </recommendedName>
</protein>
<dbReference type="GO" id="GO:0020037">
    <property type="term" value="F:heme binding"/>
    <property type="evidence" value="ECO:0007669"/>
    <property type="project" value="InterPro"/>
</dbReference>
<comment type="similarity">
    <text evidence="3 12">Belongs to the cytochrome P450 family.</text>
</comment>
<keyword evidence="7 12" id="KW-0560">Oxidoreductase</keyword>
<evidence type="ECO:0000256" key="5">
    <source>
        <dbReference type="ARBA" id="ARBA00022723"/>
    </source>
</evidence>
<keyword evidence="9 12" id="KW-0503">Monooxygenase</keyword>
<feature type="binding site" description="axial binding residue" evidence="11">
    <location>
        <position position="462"/>
    </location>
    <ligand>
        <name>heme</name>
        <dbReference type="ChEBI" id="CHEBI:30413"/>
    </ligand>
    <ligandPart>
        <name>Fe</name>
        <dbReference type="ChEBI" id="CHEBI:18248"/>
    </ligandPart>
</feature>
<dbReference type="AlphaFoldDB" id="A0A8H4PKK9"/>
<evidence type="ECO:0000256" key="2">
    <source>
        <dbReference type="ARBA" id="ARBA00004167"/>
    </source>
</evidence>
<dbReference type="OrthoDB" id="1470350at2759"/>
<dbReference type="Gene3D" id="1.10.630.10">
    <property type="entry name" value="Cytochrome P450"/>
    <property type="match status" value="1"/>
</dbReference>
<comment type="subcellular location">
    <subcellularLocation>
        <location evidence="2">Membrane</location>
        <topology evidence="2">Single-pass membrane protein</topology>
    </subcellularLocation>
</comment>
<comment type="cofactor">
    <cofactor evidence="1 11">
        <name>heme</name>
        <dbReference type="ChEBI" id="CHEBI:30413"/>
    </cofactor>
</comment>
<dbReference type="EMBL" id="JAAVMX010000009">
    <property type="protein sequence ID" value="KAF4504534.1"/>
    <property type="molecule type" value="Genomic_DNA"/>
</dbReference>
<evidence type="ECO:0000256" key="10">
    <source>
        <dbReference type="ARBA" id="ARBA00023136"/>
    </source>
</evidence>
<proteinExistence type="inferred from homology"/>
<evidence type="ECO:0000256" key="11">
    <source>
        <dbReference type="PIRSR" id="PIRSR602401-1"/>
    </source>
</evidence>
<dbReference type="Pfam" id="PF00067">
    <property type="entry name" value="p450"/>
    <property type="match status" value="1"/>
</dbReference>
<dbReference type="GO" id="GO:0016705">
    <property type="term" value="F:oxidoreductase activity, acting on paired donors, with incorporation or reduction of molecular oxygen"/>
    <property type="evidence" value="ECO:0007669"/>
    <property type="project" value="InterPro"/>
</dbReference>
<keyword evidence="5 11" id="KW-0479">Metal-binding</keyword>
<keyword evidence="8 11" id="KW-0408">Iron</keyword>
<dbReference type="GO" id="GO:0005506">
    <property type="term" value="F:iron ion binding"/>
    <property type="evidence" value="ECO:0007669"/>
    <property type="project" value="InterPro"/>
</dbReference>
<dbReference type="PANTHER" id="PTHR24287">
    <property type="entry name" value="P450, PUTATIVE (EUROFUNG)-RELATED"/>
    <property type="match status" value="1"/>
</dbReference>
<evidence type="ECO:0000256" key="8">
    <source>
        <dbReference type="ARBA" id="ARBA00023004"/>
    </source>
</evidence>
<name>A0A8H4PKK9_9HYPO</name>
<evidence type="ECO:0000256" key="3">
    <source>
        <dbReference type="ARBA" id="ARBA00010617"/>
    </source>
</evidence>
<evidence type="ECO:0000256" key="4">
    <source>
        <dbReference type="ARBA" id="ARBA00022692"/>
    </source>
</evidence>
<dbReference type="InterPro" id="IPR047146">
    <property type="entry name" value="Cyt_P450_E_CYP52_fungi"/>
</dbReference>
<dbReference type="PROSITE" id="PS00086">
    <property type="entry name" value="CYTOCHROME_P450"/>
    <property type="match status" value="1"/>
</dbReference>
<accession>A0A8H4PKK9</accession>
<evidence type="ECO:0000256" key="12">
    <source>
        <dbReference type="RuleBase" id="RU000461"/>
    </source>
</evidence>
<evidence type="ECO:0008006" key="15">
    <source>
        <dbReference type="Google" id="ProtNLM"/>
    </source>
</evidence>
<evidence type="ECO:0000313" key="14">
    <source>
        <dbReference type="Proteomes" id="UP000557566"/>
    </source>
</evidence>
<evidence type="ECO:0000313" key="13">
    <source>
        <dbReference type="EMBL" id="KAF4504534.1"/>
    </source>
</evidence>
<dbReference type="SUPFAM" id="SSF48264">
    <property type="entry name" value="Cytochrome P450"/>
    <property type="match status" value="1"/>
</dbReference>